<evidence type="ECO:0000313" key="1">
    <source>
        <dbReference type="EMBL" id="KAI9903873.1"/>
    </source>
</evidence>
<organism evidence="1 2">
    <name type="scientific">Trichothecium roseum</name>
    <dbReference type="NCBI Taxonomy" id="47278"/>
    <lineage>
        <taxon>Eukaryota</taxon>
        <taxon>Fungi</taxon>
        <taxon>Dikarya</taxon>
        <taxon>Ascomycota</taxon>
        <taxon>Pezizomycotina</taxon>
        <taxon>Sordariomycetes</taxon>
        <taxon>Hypocreomycetidae</taxon>
        <taxon>Hypocreales</taxon>
        <taxon>Hypocreales incertae sedis</taxon>
        <taxon>Trichothecium</taxon>
    </lineage>
</organism>
<evidence type="ECO:0000313" key="2">
    <source>
        <dbReference type="Proteomes" id="UP001163324"/>
    </source>
</evidence>
<dbReference type="EMBL" id="CM047940">
    <property type="protein sequence ID" value="KAI9903873.1"/>
    <property type="molecule type" value="Genomic_DNA"/>
</dbReference>
<gene>
    <name evidence="1" type="ORF">N3K66_000402</name>
</gene>
<proteinExistence type="predicted"/>
<protein>
    <submittedName>
        <fullName evidence="1">Uncharacterized protein</fullName>
    </submittedName>
</protein>
<comment type="caution">
    <text evidence="1">The sequence shown here is derived from an EMBL/GenBank/DDBJ whole genome shotgun (WGS) entry which is preliminary data.</text>
</comment>
<name>A0ACC0VDM6_9HYPO</name>
<accession>A0ACC0VDM6</accession>
<keyword evidence="2" id="KW-1185">Reference proteome</keyword>
<reference evidence="1" key="1">
    <citation type="submission" date="2022-10" db="EMBL/GenBank/DDBJ databases">
        <title>Complete Genome of Trichothecium roseum strain YXFP-22015, a Plant Pathogen Isolated from Citrus.</title>
        <authorList>
            <person name="Wang Y."/>
            <person name="Zhu L."/>
        </authorList>
    </citation>
    <scope>NUCLEOTIDE SEQUENCE</scope>
    <source>
        <strain evidence="1">YXFP-22015</strain>
    </source>
</reference>
<sequence length="802" mass="90062">MHHQIPDGRTTRGGGVYLCSDSPVPITYNGIGISDQRGSALELPLLTSNAKIDLRNYLDEVQSKQCADIEGIWLPLISLAVEKDEGLEFPRYSERVQLLMQREVENETIEAISDKCPDMYLTDSNLDYHGLNMSSLPGYKVQTPMKPGSLTPPLSPMDVAEGIFEPYQPDTETCTIELRSVPSSPIRPEVLQIQDCIEDDKVKDDVVDKMIEEQLGLELPILPQDMSRYEYSKRLQIEEPILTTSSVPNSDDDMAPCKVFTGLQNEISDDIEDEKEDLLDKNFYVTVEAHHSLTNMKVEQEQFDPIDTMARLEVPLRDFAISPPAWRGHDASSQTMFSWIHEHLAESFYLPLFPRDVHMESRLKWTPVPHTYERFTAQETVDVPHQSVEGLLRFKKNPALCSGSFVKLRTSLVIWEEMEKEEELEELTSGEDEPSTLEIPMDDCSTAILVRDSFASLIPNTFKRSKGAGAGKTFNALPMGNDSGATSKLIDSFMELRAPKRPYRTKDRHDNATQILQHTPHRGNKQTKHQESDDQASKKESRLLDLAPDFEIPLQKATYLLSLGLGRAIISHIESVWPQDLLIDRDYSQHDEGSLAQRRRIPDPLSFEADITLTPTVGIVITTLLKVKQRPLPGSVGISQLRERIRQVCQLYETLIVLVSEGNPTGECVAQPNSSDMAAYGDFVCFNMALKEGVRTYFVPGAEGTVAKWLLSFMCQYSPSALALGWTPEAAENTWACFLRRSGMNVLAAQVVAASLLGEFGAEGLARFLAMPVQQRLLHYEPLLGGRKVLLKVSQLIDRHWA</sequence>
<dbReference type="Proteomes" id="UP001163324">
    <property type="component" value="Chromosome 1"/>
</dbReference>